<feature type="region of interest" description="Disordered" evidence="1">
    <location>
        <begin position="288"/>
        <end position="313"/>
    </location>
</feature>
<feature type="compositionally biased region" description="Basic residues" evidence="1">
    <location>
        <begin position="1"/>
        <end position="12"/>
    </location>
</feature>
<accession>A0A1E3PGI5</accession>
<evidence type="ECO:0000313" key="3">
    <source>
        <dbReference type="Proteomes" id="UP000095009"/>
    </source>
</evidence>
<keyword evidence="3" id="KW-1185">Reference proteome</keyword>
<reference evidence="2 3" key="1">
    <citation type="journal article" date="2016" name="Proc. Natl. Acad. Sci. U.S.A.">
        <title>Comparative genomics of biotechnologically important yeasts.</title>
        <authorList>
            <person name="Riley R."/>
            <person name="Haridas S."/>
            <person name="Wolfe K.H."/>
            <person name="Lopes M.R."/>
            <person name="Hittinger C.T."/>
            <person name="Goeker M."/>
            <person name="Salamov A.A."/>
            <person name="Wisecaver J.H."/>
            <person name="Long T.M."/>
            <person name="Calvey C.H."/>
            <person name="Aerts A.L."/>
            <person name="Barry K.W."/>
            <person name="Choi C."/>
            <person name="Clum A."/>
            <person name="Coughlan A.Y."/>
            <person name="Deshpande S."/>
            <person name="Douglass A.P."/>
            <person name="Hanson S.J."/>
            <person name="Klenk H.-P."/>
            <person name="LaButti K.M."/>
            <person name="Lapidus A."/>
            <person name="Lindquist E.A."/>
            <person name="Lipzen A.M."/>
            <person name="Meier-Kolthoff J.P."/>
            <person name="Ohm R.A."/>
            <person name="Otillar R.P."/>
            <person name="Pangilinan J.L."/>
            <person name="Peng Y."/>
            <person name="Rokas A."/>
            <person name="Rosa C.A."/>
            <person name="Scheuner C."/>
            <person name="Sibirny A.A."/>
            <person name="Slot J.C."/>
            <person name="Stielow J.B."/>
            <person name="Sun H."/>
            <person name="Kurtzman C.P."/>
            <person name="Blackwell M."/>
            <person name="Grigoriev I.V."/>
            <person name="Jeffries T.W."/>
        </authorList>
    </citation>
    <scope>NUCLEOTIDE SEQUENCE [LARGE SCALE GENOMIC DNA]</scope>
    <source>
        <strain evidence="2 3">DSM 6958</strain>
    </source>
</reference>
<organism evidence="2 3">
    <name type="scientific">Nadsonia fulvescens var. elongata DSM 6958</name>
    <dbReference type="NCBI Taxonomy" id="857566"/>
    <lineage>
        <taxon>Eukaryota</taxon>
        <taxon>Fungi</taxon>
        <taxon>Dikarya</taxon>
        <taxon>Ascomycota</taxon>
        <taxon>Saccharomycotina</taxon>
        <taxon>Dipodascomycetes</taxon>
        <taxon>Dipodascales</taxon>
        <taxon>Dipodascales incertae sedis</taxon>
        <taxon>Nadsonia</taxon>
    </lineage>
</organism>
<feature type="region of interest" description="Disordered" evidence="1">
    <location>
        <begin position="1"/>
        <end position="20"/>
    </location>
</feature>
<feature type="compositionally biased region" description="Polar residues" evidence="1">
    <location>
        <begin position="288"/>
        <end position="303"/>
    </location>
</feature>
<feature type="compositionally biased region" description="Acidic residues" evidence="1">
    <location>
        <begin position="502"/>
        <end position="516"/>
    </location>
</feature>
<feature type="region of interest" description="Disordered" evidence="1">
    <location>
        <begin position="502"/>
        <end position="530"/>
    </location>
</feature>
<sequence length="589" mass="67383">MITKTYSRKRSRGILPETPNNNCTVRELSLDHNVEYRPLPSMGEQLEPQKARFINSRSGIPGLYSDGLDYVDAQKYRICGTVSYDNSPSSLFDTNQPVFQPHSQPRKREIAIPSPCTPEKSIKNKIIIPSTSPTFTPLTKTLMKKEYFSRKTLPVSPTPKRSNVTKKSISRGVVHDYGSRTKARENLGAEANEGEEFDNKVVILSSQWWENDNEMITRNKIKEKKIQLESKEITEKSAEIYHRSTHQHLRIDFSEYGVNEDDGRVDPLERSYDNDDIYSPDYEMLGFLSSQPRKGNENDYMNSENEEKNTEDTSLSIRYPNEQENQLYLDSFKTETQAHESTPDNILAPKLIMTQTNEVGPLNSIGRDVLQSFSDLPKDTFNYTQTQRIHTTLPFKFEKFSSFLESLPEPPSLTGLESLRKNKPSQNSQIIKDIIKELEDERQLRSQELSFKCNSSYKATDTTRAQNPSPIIKSSSESLILQTDNMFDREIILSDEDIIISDSDEVIPDSEDEDEDDKHNDSGFPDQVEMEQNLARHLDIQLSKSDSSGPSSSQWFTGDTVLESLPLPPQRLTSMTSIFESRIYDSKEK</sequence>
<dbReference type="Proteomes" id="UP000095009">
    <property type="component" value="Unassembled WGS sequence"/>
</dbReference>
<dbReference type="EMBL" id="KV454411">
    <property type="protein sequence ID" value="ODQ64533.1"/>
    <property type="molecule type" value="Genomic_DNA"/>
</dbReference>
<dbReference type="AlphaFoldDB" id="A0A1E3PGI5"/>
<evidence type="ECO:0000256" key="1">
    <source>
        <dbReference type="SAM" id="MobiDB-lite"/>
    </source>
</evidence>
<protein>
    <submittedName>
        <fullName evidence="2">Uncharacterized protein</fullName>
    </submittedName>
</protein>
<gene>
    <name evidence="2" type="ORF">NADFUDRAFT_42845</name>
</gene>
<name>A0A1E3PGI5_9ASCO</name>
<evidence type="ECO:0000313" key="2">
    <source>
        <dbReference type="EMBL" id="ODQ64533.1"/>
    </source>
</evidence>
<proteinExistence type="predicted"/>